<accession>L8HKH4</accession>
<dbReference type="Pfam" id="PF01764">
    <property type="entry name" value="Lipase_3"/>
    <property type="match status" value="1"/>
</dbReference>
<gene>
    <name evidence="3" type="ORF">ACA1_326860</name>
</gene>
<dbReference type="Proteomes" id="UP000011083">
    <property type="component" value="Unassembled WGS sequence"/>
</dbReference>
<feature type="domain" description="Fungal lipase-type" evidence="2">
    <location>
        <begin position="742"/>
        <end position="818"/>
    </location>
</feature>
<dbReference type="EMBL" id="KB007792">
    <property type="protein sequence ID" value="ELR25727.1"/>
    <property type="molecule type" value="Genomic_DNA"/>
</dbReference>
<evidence type="ECO:0000313" key="4">
    <source>
        <dbReference type="Proteomes" id="UP000011083"/>
    </source>
</evidence>
<dbReference type="GeneID" id="14926797"/>
<dbReference type="InterPro" id="IPR029058">
    <property type="entry name" value="AB_hydrolase_fold"/>
</dbReference>
<dbReference type="KEGG" id="acan:ACA1_326860"/>
<name>L8HKH4_ACACF</name>
<dbReference type="Gene3D" id="3.40.50.1820">
    <property type="entry name" value="alpha/beta hydrolase"/>
    <property type="match status" value="1"/>
</dbReference>
<feature type="region of interest" description="Disordered" evidence="1">
    <location>
        <begin position="209"/>
        <end position="238"/>
    </location>
</feature>
<dbReference type="InterPro" id="IPR002921">
    <property type="entry name" value="Fungal_lipase-type"/>
</dbReference>
<dbReference type="SUPFAM" id="SSF53474">
    <property type="entry name" value="alpha/beta-Hydrolases"/>
    <property type="match status" value="1"/>
</dbReference>
<dbReference type="PANTHER" id="PTHR45856:SF24">
    <property type="entry name" value="FUNGAL LIPASE-LIKE DOMAIN-CONTAINING PROTEIN"/>
    <property type="match status" value="1"/>
</dbReference>
<sequence length="864" mass="95099">MEMEETPAIDEVPTVAFVVALKRNVPPAVKATQWGEFSEYGCIELQAGGTIRLFEMKDKQAGRLLAVSSIEGLSGVADSTRYFFLSVERNALAPPLPPEPGVAIAFYSKQEMEKFMFAVNQRRQDGLRPKIERERSILMWETGGQGLAGPSIDSRRDTEEWEESGTDGDHEPFLTVPPKDMVARLEELKSKVKSGNRRKGRTQEIVITRSTPAASPGARAASGPPPISSSDSSVGTIKARDKKEEVGQFLRERCILLSGDHAAMEKIIAAVQSYGLQTTVDIGKRIMDDTLLELYPAVPVSIITLLVDFYTAATFSTDGAIYGEARGEVAMQEPPKLWRQWRKMLADIFFFFEYLYEEGAGPTSQWPSNNRRKGQAYRHDLNDRLVKEDKQKYDQRIAIRDTSNIIRAEILATLGMGSNIGTAEDMMKRLRSAQLTESQGAFMKKNVFQEEMKMLKRSYTEGRLSIDVMDALNEADSEEKAAGSSPNPGAGGSGAGVEEPFDEQILLDSCEGRSLETGQTDGDKQRPRAICVNDSSEGPRPPTPRSSGVVRQADLERVYSKLFEKAQDPGEKLLAQSLIFVSGGQYSASAAVSAATAGAATANTAPAGLSTVAPHIDDQAPLRDFARRRMAGDVLGADGRIRGIAMREESPMQDGELVVRFFGMKDEDSSLHVAMKVIQETIDTGPFFLKGKKNKIVSAKGGGSETRKMKLTPASTTSSWQCLVEHGVDLVDHIVARAGSDQTKRVVFTGHSMGAAIAAMVAYQAVVRYPVFRMRLYLVLLGSPRFARRTFTAWLNSELRYRILHITLAGDQVPKSPPVPPFFGWYTPGERLEINSGNLFVSKAASNTVHFQYWEVLRTLLAYD</sequence>
<proteinExistence type="predicted"/>
<dbReference type="VEuPathDB" id="AmoebaDB:ACA1_326860"/>
<feature type="region of interest" description="Disordered" evidence="1">
    <location>
        <begin position="143"/>
        <end position="176"/>
    </location>
</feature>
<protein>
    <submittedName>
        <fullName evidence="3">Lipase</fullName>
    </submittedName>
</protein>
<dbReference type="GO" id="GO:0006629">
    <property type="term" value="P:lipid metabolic process"/>
    <property type="evidence" value="ECO:0007669"/>
    <property type="project" value="InterPro"/>
</dbReference>
<feature type="region of interest" description="Disordered" evidence="1">
    <location>
        <begin position="475"/>
        <end position="498"/>
    </location>
</feature>
<evidence type="ECO:0000256" key="1">
    <source>
        <dbReference type="SAM" id="MobiDB-lite"/>
    </source>
</evidence>
<dbReference type="InterPro" id="IPR051218">
    <property type="entry name" value="Sec_MonoDiacylglyc_Lipase"/>
</dbReference>
<evidence type="ECO:0000259" key="2">
    <source>
        <dbReference type="Pfam" id="PF01764"/>
    </source>
</evidence>
<feature type="region of interest" description="Disordered" evidence="1">
    <location>
        <begin position="514"/>
        <end position="549"/>
    </location>
</feature>
<reference evidence="3 4" key="1">
    <citation type="journal article" date="2013" name="Genome Biol.">
        <title>Genome of Acanthamoeba castellanii highlights extensive lateral gene transfer and early evolution of tyrosine kinase signaling.</title>
        <authorList>
            <person name="Clarke M."/>
            <person name="Lohan A.J."/>
            <person name="Liu B."/>
            <person name="Lagkouvardos I."/>
            <person name="Roy S."/>
            <person name="Zafar N."/>
            <person name="Bertelli C."/>
            <person name="Schilde C."/>
            <person name="Kianianmomeni A."/>
            <person name="Burglin T.R."/>
            <person name="Frech C."/>
            <person name="Turcotte B."/>
            <person name="Kopec K.O."/>
            <person name="Synnott J.M."/>
            <person name="Choo C."/>
            <person name="Paponov I."/>
            <person name="Finkler A."/>
            <person name="Soon Heng Tan C."/>
            <person name="Hutchins A.P."/>
            <person name="Weinmeier T."/>
            <person name="Rattei T."/>
            <person name="Chu J.S."/>
            <person name="Gimenez G."/>
            <person name="Irimia M."/>
            <person name="Rigden D.J."/>
            <person name="Fitzpatrick D.A."/>
            <person name="Lorenzo-Morales J."/>
            <person name="Bateman A."/>
            <person name="Chiu C.H."/>
            <person name="Tang P."/>
            <person name="Hegemann P."/>
            <person name="Fromm H."/>
            <person name="Raoult D."/>
            <person name="Greub G."/>
            <person name="Miranda-Saavedra D."/>
            <person name="Chen N."/>
            <person name="Nash P."/>
            <person name="Ginger M.L."/>
            <person name="Horn M."/>
            <person name="Schaap P."/>
            <person name="Caler L."/>
            <person name="Loftus B."/>
        </authorList>
    </citation>
    <scope>NUCLEOTIDE SEQUENCE [LARGE SCALE GENOMIC DNA]</scope>
    <source>
        <strain evidence="3 4">Neff</strain>
    </source>
</reference>
<dbReference type="AlphaFoldDB" id="L8HKH4"/>
<keyword evidence="4" id="KW-1185">Reference proteome</keyword>
<evidence type="ECO:0000313" key="3">
    <source>
        <dbReference type="EMBL" id="ELR25727.1"/>
    </source>
</evidence>
<dbReference type="CDD" id="cd00741">
    <property type="entry name" value="Lipase"/>
    <property type="match status" value="1"/>
</dbReference>
<organism evidence="3 4">
    <name type="scientific">Acanthamoeba castellanii (strain ATCC 30010 / Neff)</name>
    <dbReference type="NCBI Taxonomy" id="1257118"/>
    <lineage>
        <taxon>Eukaryota</taxon>
        <taxon>Amoebozoa</taxon>
        <taxon>Discosea</taxon>
        <taxon>Longamoebia</taxon>
        <taxon>Centramoebida</taxon>
        <taxon>Acanthamoebidae</taxon>
        <taxon>Acanthamoeba</taxon>
    </lineage>
</organism>
<feature type="compositionally biased region" description="Low complexity" evidence="1">
    <location>
        <begin position="210"/>
        <end position="233"/>
    </location>
</feature>
<dbReference type="PANTHER" id="PTHR45856">
    <property type="entry name" value="ALPHA/BETA-HYDROLASES SUPERFAMILY PROTEIN"/>
    <property type="match status" value="1"/>
</dbReference>
<dbReference type="RefSeq" id="XP_004358291.1">
    <property type="nucleotide sequence ID" value="XM_004358234.1"/>
</dbReference>